<name>A0A9D2AD31_9FIRM</name>
<feature type="transmembrane region" description="Helical" evidence="1">
    <location>
        <begin position="323"/>
        <end position="344"/>
    </location>
</feature>
<dbReference type="AlphaFoldDB" id="A0A9D2AD31"/>
<organism evidence="2 3">
    <name type="scientific">Candidatus Allofournierella pullicola</name>
    <dbReference type="NCBI Taxonomy" id="2838596"/>
    <lineage>
        <taxon>Bacteria</taxon>
        <taxon>Bacillati</taxon>
        <taxon>Bacillota</taxon>
        <taxon>Clostridia</taxon>
        <taxon>Eubacteriales</taxon>
        <taxon>Oscillospiraceae</taxon>
        <taxon>Allofournierella</taxon>
    </lineage>
</organism>
<feature type="transmembrane region" description="Helical" evidence="1">
    <location>
        <begin position="59"/>
        <end position="81"/>
    </location>
</feature>
<evidence type="ECO:0000256" key="1">
    <source>
        <dbReference type="SAM" id="Phobius"/>
    </source>
</evidence>
<feature type="transmembrane region" description="Helical" evidence="1">
    <location>
        <begin position="356"/>
        <end position="375"/>
    </location>
</feature>
<comment type="caution">
    <text evidence="2">The sequence shown here is derived from an EMBL/GenBank/DDBJ whole genome shotgun (WGS) entry which is preliminary data.</text>
</comment>
<proteinExistence type="predicted"/>
<evidence type="ECO:0000313" key="3">
    <source>
        <dbReference type="Proteomes" id="UP000824193"/>
    </source>
</evidence>
<feature type="transmembrane region" description="Helical" evidence="1">
    <location>
        <begin position="412"/>
        <end position="434"/>
    </location>
</feature>
<accession>A0A9D2AD31</accession>
<reference evidence="2" key="1">
    <citation type="journal article" date="2021" name="PeerJ">
        <title>Extensive microbial diversity within the chicken gut microbiome revealed by metagenomics and culture.</title>
        <authorList>
            <person name="Gilroy R."/>
            <person name="Ravi A."/>
            <person name="Getino M."/>
            <person name="Pursley I."/>
            <person name="Horton D.L."/>
            <person name="Alikhan N.F."/>
            <person name="Baker D."/>
            <person name="Gharbi K."/>
            <person name="Hall N."/>
            <person name="Watson M."/>
            <person name="Adriaenssens E.M."/>
            <person name="Foster-Nyarko E."/>
            <person name="Jarju S."/>
            <person name="Secka A."/>
            <person name="Antonio M."/>
            <person name="Oren A."/>
            <person name="Chaudhuri R.R."/>
            <person name="La Ragione R."/>
            <person name="Hildebrand F."/>
            <person name="Pallen M.J."/>
        </authorList>
    </citation>
    <scope>NUCLEOTIDE SEQUENCE</scope>
    <source>
        <strain evidence="2">2239</strain>
    </source>
</reference>
<evidence type="ECO:0008006" key="4">
    <source>
        <dbReference type="Google" id="ProtNLM"/>
    </source>
</evidence>
<feature type="transmembrane region" description="Helical" evidence="1">
    <location>
        <begin position="14"/>
        <end position="39"/>
    </location>
</feature>
<keyword evidence="1" id="KW-1133">Transmembrane helix</keyword>
<feature type="transmembrane region" description="Helical" evidence="1">
    <location>
        <begin position="228"/>
        <end position="247"/>
    </location>
</feature>
<keyword evidence="1" id="KW-0472">Membrane</keyword>
<gene>
    <name evidence="2" type="ORF">H9865_04385</name>
</gene>
<reference evidence="2" key="2">
    <citation type="submission" date="2021-04" db="EMBL/GenBank/DDBJ databases">
        <authorList>
            <person name="Gilroy R."/>
        </authorList>
    </citation>
    <scope>NUCLEOTIDE SEQUENCE</scope>
    <source>
        <strain evidence="2">2239</strain>
    </source>
</reference>
<protein>
    <recommendedName>
        <fullName evidence="4">ABC-2 family transporter protein</fullName>
    </recommendedName>
</protein>
<sequence length="450" mass="50519">MRTVAILPVHQDRFALWMTLAQAPFCAGMTGTPLPLTFLSDRAGRIMLSLLYFEWKKSFGRWAVLSVLFIFTIIDLANTAYRFRTDSWFADSSGWQKAYWQLYGEIAGTITQEKLNHLQGIYGPLAEKVADLTFERSENPDSLTGINEYSDYLMLERFYVEPMRNFLEYGEQARHVAQYAQENIQLYTRLGNTYECRKNAKICTLFADRQITSFAYTEIWERLADYTFSTWLTLLLCLFAVSASFSAEKEIKMDLLLCTMPGGRKQTAIAKCLSSAAFAILVAVWFSLWDMLGFAWNYQTTAGLSMPVYALGGYANTPLQCSVGVYFLLCAVLRALGVLFFSLLCCGCSALFSNALYPFFAGCGLAFASCAVSVASDFLHDPCWRAFNPASLLFPKSLFASTEYLNCLGEPIPAPMFVVAFALLATVLLVVLLCRKGKLWTSFAANPKNY</sequence>
<dbReference type="EMBL" id="DXFW01000012">
    <property type="protein sequence ID" value="HIX05333.1"/>
    <property type="molecule type" value="Genomic_DNA"/>
</dbReference>
<feature type="transmembrane region" description="Helical" evidence="1">
    <location>
        <begin position="268"/>
        <end position="288"/>
    </location>
</feature>
<evidence type="ECO:0000313" key="2">
    <source>
        <dbReference type="EMBL" id="HIX05333.1"/>
    </source>
</evidence>
<dbReference type="Proteomes" id="UP000824193">
    <property type="component" value="Unassembled WGS sequence"/>
</dbReference>
<keyword evidence="1" id="KW-0812">Transmembrane</keyword>